<keyword evidence="2" id="KW-0472">Membrane</keyword>
<name>A0ABV2RBD0_9CAUL</name>
<sequence>MVRTGVLERWGRRAISATDASIPVFFQVVEWLIVISALRWVAGKTSNELILSLAWLSQALLVIYIARQFYRSGLMTAPSLISHGRPRLLLLTWVLSGISFTLLFQGVSTATSEVAKALLILNDDGPPPAAAPPSYPPETPEKSVNVTGGQ</sequence>
<evidence type="ECO:0000313" key="3">
    <source>
        <dbReference type="EMBL" id="MET4683725.1"/>
    </source>
</evidence>
<keyword evidence="2" id="KW-0812">Transmembrane</keyword>
<gene>
    <name evidence="3" type="ORF">ABIE19_001655</name>
</gene>
<organism evidence="3 4">
    <name type="scientific">Brevundimonas faecalis</name>
    <dbReference type="NCBI Taxonomy" id="947378"/>
    <lineage>
        <taxon>Bacteria</taxon>
        <taxon>Pseudomonadati</taxon>
        <taxon>Pseudomonadota</taxon>
        <taxon>Alphaproteobacteria</taxon>
        <taxon>Caulobacterales</taxon>
        <taxon>Caulobacteraceae</taxon>
        <taxon>Brevundimonas</taxon>
    </lineage>
</organism>
<dbReference type="EMBL" id="JBEPTF010000002">
    <property type="protein sequence ID" value="MET4683725.1"/>
    <property type="molecule type" value="Genomic_DNA"/>
</dbReference>
<feature type="transmembrane region" description="Helical" evidence="2">
    <location>
        <begin position="20"/>
        <end position="43"/>
    </location>
</feature>
<accession>A0ABV2RBD0</accession>
<comment type="caution">
    <text evidence="3">The sequence shown here is derived from an EMBL/GenBank/DDBJ whole genome shotgun (WGS) entry which is preliminary data.</text>
</comment>
<dbReference type="RefSeq" id="WP_354088680.1">
    <property type="nucleotide sequence ID" value="NZ_JBEPTF010000002.1"/>
</dbReference>
<feature type="region of interest" description="Disordered" evidence="1">
    <location>
        <begin position="124"/>
        <end position="150"/>
    </location>
</feature>
<reference evidence="3 4" key="1">
    <citation type="submission" date="2024-06" db="EMBL/GenBank/DDBJ databases">
        <title>Sorghum-associated microbial communities from plants grown in Nebraska, USA.</title>
        <authorList>
            <person name="Schachtman D."/>
        </authorList>
    </citation>
    <scope>NUCLEOTIDE SEQUENCE [LARGE SCALE GENOMIC DNA]</scope>
    <source>
        <strain evidence="3 4">2814</strain>
    </source>
</reference>
<protein>
    <submittedName>
        <fullName evidence="3">Uncharacterized protein</fullName>
    </submittedName>
</protein>
<keyword evidence="4" id="KW-1185">Reference proteome</keyword>
<feature type="transmembrane region" description="Helical" evidence="2">
    <location>
        <begin position="49"/>
        <end position="67"/>
    </location>
</feature>
<evidence type="ECO:0000256" key="2">
    <source>
        <dbReference type="SAM" id="Phobius"/>
    </source>
</evidence>
<keyword evidence="2" id="KW-1133">Transmembrane helix</keyword>
<feature type="transmembrane region" description="Helical" evidence="2">
    <location>
        <begin position="88"/>
        <end position="107"/>
    </location>
</feature>
<evidence type="ECO:0000313" key="4">
    <source>
        <dbReference type="Proteomes" id="UP001549313"/>
    </source>
</evidence>
<dbReference type="Proteomes" id="UP001549313">
    <property type="component" value="Unassembled WGS sequence"/>
</dbReference>
<feature type="compositionally biased region" description="Pro residues" evidence="1">
    <location>
        <begin position="125"/>
        <end position="138"/>
    </location>
</feature>
<proteinExistence type="predicted"/>
<evidence type="ECO:0000256" key="1">
    <source>
        <dbReference type="SAM" id="MobiDB-lite"/>
    </source>
</evidence>